<feature type="coiled-coil region" evidence="3">
    <location>
        <begin position="46"/>
        <end position="98"/>
    </location>
</feature>
<accession>A0A1J5SCT7</accession>
<reference evidence="4" key="1">
    <citation type="submission" date="2016-10" db="EMBL/GenBank/DDBJ databases">
        <title>Sequence of Gallionella enrichment culture.</title>
        <authorList>
            <person name="Poehlein A."/>
            <person name="Muehling M."/>
            <person name="Daniel R."/>
        </authorList>
    </citation>
    <scope>NUCLEOTIDE SEQUENCE</scope>
</reference>
<dbReference type="Pfam" id="PF02646">
    <property type="entry name" value="RmuC"/>
    <property type="match status" value="1"/>
</dbReference>
<evidence type="ECO:0000313" key="4">
    <source>
        <dbReference type="EMBL" id="OIR06321.1"/>
    </source>
</evidence>
<gene>
    <name evidence="4" type="primary">rmuC_4</name>
    <name evidence="4" type="ORF">GALL_115110</name>
</gene>
<evidence type="ECO:0000256" key="3">
    <source>
        <dbReference type="SAM" id="Coils"/>
    </source>
</evidence>
<evidence type="ECO:0000256" key="2">
    <source>
        <dbReference type="ARBA" id="ARBA00023172"/>
    </source>
</evidence>
<dbReference type="EMBL" id="MLJW01000044">
    <property type="protein sequence ID" value="OIR06321.1"/>
    <property type="molecule type" value="Genomic_DNA"/>
</dbReference>
<dbReference type="InterPro" id="IPR003798">
    <property type="entry name" value="DNA_recombination_RmuC"/>
</dbReference>
<name>A0A1J5SCT7_9ZZZZ</name>
<organism evidence="4">
    <name type="scientific">mine drainage metagenome</name>
    <dbReference type="NCBI Taxonomy" id="410659"/>
    <lineage>
        <taxon>unclassified sequences</taxon>
        <taxon>metagenomes</taxon>
        <taxon>ecological metagenomes</taxon>
    </lineage>
</organism>
<dbReference type="AlphaFoldDB" id="A0A1J5SCT7"/>
<proteinExistence type="predicted"/>
<dbReference type="PANTHER" id="PTHR30563:SF0">
    <property type="entry name" value="DNA RECOMBINATION PROTEIN RMUC"/>
    <property type="match status" value="1"/>
</dbReference>
<evidence type="ECO:0000256" key="1">
    <source>
        <dbReference type="ARBA" id="ARBA00023054"/>
    </source>
</evidence>
<dbReference type="GO" id="GO:0006310">
    <property type="term" value="P:DNA recombination"/>
    <property type="evidence" value="ECO:0007669"/>
    <property type="project" value="UniProtKB-KW"/>
</dbReference>
<comment type="caution">
    <text evidence="4">The sequence shown here is derived from an EMBL/GenBank/DDBJ whole genome shotgun (WGS) entry which is preliminary data.</text>
</comment>
<keyword evidence="2" id="KW-0233">DNA recombination</keyword>
<sequence>MDLLLIVLCSAGAAALAWFVARSRQAVLAERLRATQGDLVRVTTEGDTVRREAETLRSEKSALQAELAAERASAEARLAELRSAHDRLKAEFAELSAAALRSSRDDFLKLATQAFGQLREASASDLEARQASITALVQPLKESLSKVDGKIADLERARATAYGQLGQQLESLHTAHLRLQAETSRLATALSTTRTAGTWGEVQLRRVVELAGLVEHCDFAEQVTPGGGERDRADLVIYLPGNQQIVVDAKAPTEAFREAAVETDPVRRAAKLAEHAAKVRGHADALGAREYWAKFQPSPEFVILFLPGDQFLSAALEGDPSIMDRALAKKVLLATPATLIALLKAAAYGWRQEAVSKNAEEISALGRQLYDRFAIFAEHLDRVGRGLEAAVTHFNKAVGSFESSLVPGGRRFAELGAQGTKEIKAPEGIEAAPREVAKKA</sequence>
<dbReference type="PANTHER" id="PTHR30563">
    <property type="entry name" value="DNA RECOMBINATION PROTEIN RMUC"/>
    <property type="match status" value="1"/>
</dbReference>
<keyword evidence="1 3" id="KW-0175">Coiled coil</keyword>
<protein>
    <submittedName>
        <fullName evidence="4">DNA recombination protein RmuC</fullName>
    </submittedName>
</protein>